<accession>A0A7W7MVH1</accession>
<dbReference type="PROSITE" id="PS51318">
    <property type="entry name" value="TAT"/>
    <property type="match status" value="1"/>
</dbReference>
<reference evidence="2" key="3">
    <citation type="submission" date="2023-12" db="EMBL/GenBank/DDBJ databases">
        <authorList>
            <person name="Sun Q."/>
            <person name="Inoue M."/>
        </authorList>
    </citation>
    <scope>NUCLEOTIDE SEQUENCE</scope>
    <source>
        <strain evidence="2">JCM 10667</strain>
    </source>
</reference>
<reference evidence="3 4" key="2">
    <citation type="submission" date="2020-08" db="EMBL/GenBank/DDBJ databases">
        <title>Sequencing the genomes of 1000 actinobacteria strains.</title>
        <authorList>
            <person name="Klenk H.-P."/>
        </authorList>
    </citation>
    <scope>NUCLEOTIDE SEQUENCE [LARGE SCALE GENOMIC DNA]</scope>
    <source>
        <strain evidence="3 4">DSM 44772</strain>
    </source>
</reference>
<name>A0A7W7MVH1_9ACTN</name>
<dbReference type="InterPro" id="IPR006311">
    <property type="entry name" value="TAT_signal"/>
</dbReference>
<evidence type="ECO:0000313" key="2">
    <source>
        <dbReference type="EMBL" id="GAA0595274.1"/>
    </source>
</evidence>
<dbReference type="EMBL" id="BAAAHD010000082">
    <property type="protein sequence ID" value="GAA0595274.1"/>
    <property type="molecule type" value="Genomic_DNA"/>
</dbReference>
<feature type="chain" id="PRO_5030568069" evidence="1">
    <location>
        <begin position="38"/>
        <end position="379"/>
    </location>
</feature>
<sequence length="379" mass="40170">MTHRPANPSLSRRAFTLGGAALLGAAATGSLTGTARAAAPPPGGWADVPVPPLSGPAQLFGIAAPDPWHVIAGGTENAFQPDAAAVLLHRGLRGWTRAPLPEGLAVVNDVRARHFADAWAVASGPDASARTDLLHWNGRRWSTAAGPADQQLYAIELDGTGALWATGTGADGATVSVRRHDQWTNTLTLPDSPGLNAIAAGSPQDVWVGGFGESTGPTPLWHFDGTEWTRMPWGTTYAHWILQIEHVAPDDVWFYALEQHPLFPPPTLHHWNGSEFTVHRLPGPSDPAGGVRPMSAIGFLGSIASDGRGGVWVSTPYDTSHLLHFDGASWTRETPPIGVTAYAMTRVPYTTTVWAGTQVGTVWRRSAHPLPSDPLTGTK</sequence>
<dbReference type="Proteomes" id="UP001501427">
    <property type="component" value="Unassembled WGS sequence"/>
</dbReference>
<evidence type="ECO:0000313" key="3">
    <source>
        <dbReference type="EMBL" id="MBB4772596.1"/>
    </source>
</evidence>
<evidence type="ECO:0000313" key="5">
    <source>
        <dbReference type="Proteomes" id="UP001501427"/>
    </source>
</evidence>
<organism evidence="3 4">
    <name type="scientific">Actinomadura livida</name>
    <dbReference type="NCBI Taxonomy" id="79909"/>
    <lineage>
        <taxon>Bacteria</taxon>
        <taxon>Bacillati</taxon>
        <taxon>Actinomycetota</taxon>
        <taxon>Actinomycetes</taxon>
        <taxon>Streptosporangiales</taxon>
        <taxon>Thermomonosporaceae</taxon>
        <taxon>Actinomadura</taxon>
    </lineage>
</organism>
<evidence type="ECO:0000256" key="1">
    <source>
        <dbReference type="SAM" id="SignalP"/>
    </source>
</evidence>
<protein>
    <submittedName>
        <fullName evidence="3">Uncharacterized protein</fullName>
    </submittedName>
</protein>
<feature type="signal peptide" evidence="1">
    <location>
        <begin position="1"/>
        <end position="37"/>
    </location>
</feature>
<dbReference type="EMBL" id="JACHMV010000001">
    <property type="protein sequence ID" value="MBB4772596.1"/>
    <property type="molecule type" value="Genomic_DNA"/>
</dbReference>
<comment type="caution">
    <text evidence="3">The sequence shown here is derived from an EMBL/GenBank/DDBJ whole genome shotgun (WGS) entry which is preliminary data.</text>
</comment>
<dbReference type="RefSeq" id="WP_184880136.1">
    <property type="nucleotide sequence ID" value="NZ_BAAAHD010000082.1"/>
</dbReference>
<keyword evidence="5" id="KW-1185">Reference proteome</keyword>
<gene>
    <name evidence="3" type="ORF">F4557_001014</name>
    <name evidence="2" type="ORF">GCM10009546_66750</name>
</gene>
<reference evidence="2 5" key="1">
    <citation type="journal article" date="2019" name="Int. J. Syst. Evol. Microbiol.">
        <title>The Global Catalogue of Microorganisms (GCM) 10K type strain sequencing project: providing services to taxonomists for standard genome sequencing and annotation.</title>
        <authorList>
            <consortium name="The Broad Institute Genomics Platform"/>
            <consortium name="The Broad Institute Genome Sequencing Center for Infectious Disease"/>
            <person name="Wu L."/>
            <person name="Ma J."/>
        </authorList>
    </citation>
    <scope>NUCLEOTIDE SEQUENCE [LARGE SCALE GENOMIC DNA]</scope>
    <source>
        <strain evidence="2 5">JCM 10667</strain>
    </source>
</reference>
<dbReference type="AlphaFoldDB" id="A0A7W7MVH1"/>
<evidence type="ECO:0000313" key="4">
    <source>
        <dbReference type="Proteomes" id="UP000549343"/>
    </source>
</evidence>
<dbReference type="Proteomes" id="UP000549343">
    <property type="component" value="Unassembled WGS sequence"/>
</dbReference>
<proteinExistence type="predicted"/>
<keyword evidence="1" id="KW-0732">Signal</keyword>